<evidence type="ECO:0000313" key="1">
    <source>
        <dbReference type="EMBL" id="CAG8515342.1"/>
    </source>
</evidence>
<dbReference type="Proteomes" id="UP000789860">
    <property type="component" value="Unassembled WGS sequence"/>
</dbReference>
<protein>
    <submittedName>
        <fullName evidence="1">9613_t:CDS:1</fullName>
    </submittedName>
</protein>
<accession>A0ACA9L8P8</accession>
<proteinExistence type="predicted"/>
<dbReference type="EMBL" id="CAJVPM010004625">
    <property type="protein sequence ID" value="CAG8515342.1"/>
    <property type="molecule type" value="Genomic_DNA"/>
</dbReference>
<feature type="non-terminal residue" evidence="1">
    <location>
        <position position="1"/>
    </location>
</feature>
<keyword evidence="2" id="KW-1185">Reference proteome</keyword>
<name>A0ACA9L8P8_9GLOM</name>
<reference evidence="1" key="1">
    <citation type="submission" date="2021-06" db="EMBL/GenBank/DDBJ databases">
        <authorList>
            <person name="Kallberg Y."/>
            <person name="Tangrot J."/>
            <person name="Rosling A."/>
        </authorList>
    </citation>
    <scope>NUCLEOTIDE SEQUENCE</scope>
    <source>
        <strain evidence="1">AU212A</strain>
    </source>
</reference>
<organism evidence="1 2">
    <name type="scientific">Scutellospora calospora</name>
    <dbReference type="NCBI Taxonomy" id="85575"/>
    <lineage>
        <taxon>Eukaryota</taxon>
        <taxon>Fungi</taxon>
        <taxon>Fungi incertae sedis</taxon>
        <taxon>Mucoromycota</taxon>
        <taxon>Glomeromycotina</taxon>
        <taxon>Glomeromycetes</taxon>
        <taxon>Diversisporales</taxon>
        <taxon>Gigasporaceae</taxon>
        <taxon>Scutellospora</taxon>
    </lineage>
</organism>
<evidence type="ECO:0000313" key="2">
    <source>
        <dbReference type="Proteomes" id="UP000789860"/>
    </source>
</evidence>
<gene>
    <name evidence="1" type="ORF">SCALOS_LOCUS3837</name>
</gene>
<comment type="caution">
    <text evidence="1">The sequence shown here is derived from an EMBL/GenBank/DDBJ whole genome shotgun (WGS) entry which is preliminary data.</text>
</comment>
<sequence length="233" mass="26638">CLNLLNVNLSTFCHFDAPLSKVAEKYIFWGVICFSLIGDIPQLVIQRPILRYNSISYNDNGKNIKPRNISNELSNIQHDNNINITIDLVEEYGTDEPGDILSEKTKSLNNDIVGNRNKLKERRTKSWNHLINNTKEDHVIIKENEKEKRVSVIENKDIFAEEKGIIVSLGNTNNIENNAVKDNNTYTSIMVEGNTNYLPELINPIDTNFILFNQTKKLTLSNALDRKSDIHNP</sequence>